<organism evidence="1 2">
    <name type="scientific">Nephila pilipes</name>
    <name type="common">Giant wood spider</name>
    <name type="synonym">Nephila maculata</name>
    <dbReference type="NCBI Taxonomy" id="299642"/>
    <lineage>
        <taxon>Eukaryota</taxon>
        <taxon>Metazoa</taxon>
        <taxon>Ecdysozoa</taxon>
        <taxon>Arthropoda</taxon>
        <taxon>Chelicerata</taxon>
        <taxon>Arachnida</taxon>
        <taxon>Araneae</taxon>
        <taxon>Araneomorphae</taxon>
        <taxon>Entelegynae</taxon>
        <taxon>Araneoidea</taxon>
        <taxon>Nephilidae</taxon>
        <taxon>Nephila</taxon>
    </lineage>
</organism>
<comment type="caution">
    <text evidence="1">The sequence shown here is derived from an EMBL/GenBank/DDBJ whole genome shotgun (WGS) entry which is preliminary data.</text>
</comment>
<dbReference type="EMBL" id="BMAW01045510">
    <property type="protein sequence ID" value="GFS50394.1"/>
    <property type="molecule type" value="Genomic_DNA"/>
</dbReference>
<evidence type="ECO:0000313" key="1">
    <source>
        <dbReference type="EMBL" id="GFS50394.1"/>
    </source>
</evidence>
<reference evidence="1" key="1">
    <citation type="submission" date="2020-08" db="EMBL/GenBank/DDBJ databases">
        <title>Multicomponent nature underlies the extraordinary mechanical properties of spider dragline silk.</title>
        <authorList>
            <person name="Kono N."/>
            <person name="Nakamura H."/>
            <person name="Mori M."/>
            <person name="Yoshida Y."/>
            <person name="Ohtoshi R."/>
            <person name="Malay A.D."/>
            <person name="Moran D.A.P."/>
            <person name="Tomita M."/>
            <person name="Numata K."/>
            <person name="Arakawa K."/>
        </authorList>
    </citation>
    <scope>NUCLEOTIDE SEQUENCE</scope>
</reference>
<gene>
    <name evidence="1" type="ORF">NPIL_9551</name>
</gene>
<feature type="non-terminal residue" evidence="1">
    <location>
        <position position="1"/>
    </location>
</feature>
<proteinExistence type="predicted"/>
<protein>
    <submittedName>
        <fullName evidence="1">Uncharacterized protein</fullName>
    </submittedName>
</protein>
<accession>A0A8X6MG86</accession>
<dbReference type="Proteomes" id="UP000887013">
    <property type="component" value="Unassembled WGS sequence"/>
</dbReference>
<name>A0A8X6MG86_NEPPI</name>
<evidence type="ECO:0000313" key="2">
    <source>
        <dbReference type="Proteomes" id="UP000887013"/>
    </source>
</evidence>
<dbReference type="AlphaFoldDB" id="A0A8X6MG86"/>
<sequence>LEGSSPGVSDRQASSVLVTQFVILKLEGRGGGLVLPTVEDYSLKGLGQLEWSD</sequence>
<keyword evidence="2" id="KW-1185">Reference proteome</keyword>